<dbReference type="InterPro" id="IPR018958">
    <property type="entry name" value="Knr4/Smi1-like_dom"/>
</dbReference>
<dbReference type="InterPro" id="IPR037883">
    <property type="entry name" value="Knr4/Smi1-like_sf"/>
</dbReference>
<gene>
    <name evidence="2" type="ORF">FPE01S_05_00800</name>
</gene>
<evidence type="ECO:0000313" key="3">
    <source>
        <dbReference type="Proteomes" id="UP000033121"/>
    </source>
</evidence>
<dbReference type="Proteomes" id="UP000033121">
    <property type="component" value="Unassembled WGS sequence"/>
</dbReference>
<dbReference type="EMBL" id="BBWV01000005">
    <property type="protein sequence ID" value="GAO45383.1"/>
    <property type="molecule type" value="Genomic_DNA"/>
</dbReference>
<protein>
    <recommendedName>
        <fullName evidence="1">Knr4/Smi1-like domain-containing protein</fullName>
    </recommendedName>
</protein>
<dbReference type="SUPFAM" id="SSF160631">
    <property type="entry name" value="SMI1/KNR4-like"/>
    <property type="match status" value="1"/>
</dbReference>
<proteinExistence type="predicted"/>
<dbReference type="AlphaFoldDB" id="A0A0E9N6G7"/>
<evidence type="ECO:0000259" key="1">
    <source>
        <dbReference type="Pfam" id="PF09346"/>
    </source>
</evidence>
<reference evidence="2 3" key="1">
    <citation type="submission" date="2015-04" db="EMBL/GenBank/DDBJ databases">
        <title>Whole genome shotgun sequence of Flavihumibacter petaseus NBRC 106054.</title>
        <authorList>
            <person name="Miyazawa S."/>
            <person name="Hosoyama A."/>
            <person name="Hashimoto M."/>
            <person name="Noguchi M."/>
            <person name="Tsuchikane K."/>
            <person name="Ohji S."/>
            <person name="Yamazoe A."/>
            <person name="Ichikawa N."/>
            <person name="Kimura A."/>
            <person name="Fujita N."/>
        </authorList>
    </citation>
    <scope>NUCLEOTIDE SEQUENCE [LARGE SCALE GENOMIC DNA]</scope>
    <source>
        <strain evidence="2 3">NBRC 106054</strain>
    </source>
</reference>
<evidence type="ECO:0000313" key="2">
    <source>
        <dbReference type="EMBL" id="GAO45383.1"/>
    </source>
</evidence>
<organism evidence="2 3">
    <name type="scientific">Flavihumibacter petaseus NBRC 106054</name>
    <dbReference type="NCBI Taxonomy" id="1220578"/>
    <lineage>
        <taxon>Bacteria</taxon>
        <taxon>Pseudomonadati</taxon>
        <taxon>Bacteroidota</taxon>
        <taxon>Chitinophagia</taxon>
        <taxon>Chitinophagales</taxon>
        <taxon>Chitinophagaceae</taxon>
        <taxon>Flavihumibacter</taxon>
    </lineage>
</organism>
<dbReference type="RefSeq" id="WP_046371400.1">
    <property type="nucleotide sequence ID" value="NZ_BBWV01000005.1"/>
</dbReference>
<dbReference type="STRING" id="1220578.FPE01S_05_00800"/>
<dbReference type="Pfam" id="PF09346">
    <property type="entry name" value="SMI1_KNR4"/>
    <property type="match status" value="1"/>
</dbReference>
<dbReference type="OrthoDB" id="877855at2"/>
<name>A0A0E9N6G7_9BACT</name>
<comment type="caution">
    <text evidence="2">The sequence shown here is derived from an EMBL/GenBank/DDBJ whole genome shotgun (WGS) entry which is preliminary data.</text>
</comment>
<accession>A0A0E9N6G7</accession>
<dbReference type="Gene3D" id="3.40.1580.10">
    <property type="entry name" value="SMI1/KNR4-like"/>
    <property type="match status" value="1"/>
</dbReference>
<sequence length="155" mass="18210">MQITIIEILPQIGKKGKPLSDGELVSFEKSSGVCIPEDLKEYFNYLGQSQMTYNDELYQFRTLKNFETVNKNLVNFRGLPDFGNLFYTLPSYKNCFVIADYMFHMFAYLIRLYPEPTDHNEIYIVCGDRHQIIANSFTEFLRLYDINSVTMMFSE</sequence>
<feature type="domain" description="Knr4/Smi1-like" evidence="1">
    <location>
        <begin position="18"/>
        <end position="142"/>
    </location>
</feature>
<keyword evidence="3" id="KW-1185">Reference proteome</keyword>